<proteinExistence type="predicted"/>
<dbReference type="GO" id="GO:0016491">
    <property type="term" value="F:oxidoreductase activity"/>
    <property type="evidence" value="ECO:0007669"/>
    <property type="project" value="UniProtKB-KW"/>
</dbReference>
<dbReference type="InterPro" id="IPR036291">
    <property type="entry name" value="NAD(P)-bd_dom_sf"/>
</dbReference>
<dbReference type="Proteomes" id="UP000291933">
    <property type="component" value="Unassembled WGS sequence"/>
</dbReference>
<reference evidence="2 3" key="1">
    <citation type="submission" date="2019-01" db="EMBL/GenBank/DDBJ databases">
        <title>Lactibacter flavus gen. nov., sp. nov., a novel bacterium of the family Propionibacteriaceae isolated from raw milk and dairy products.</title>
        <authorList>
            <person name="Huptas C."/>
            <person name="Wenning M."/>
            <person name="Breitenwieser F."/>
            <person name="Doll E."/>
            <person name="Von Neubeck M."/>
            <person name="Busse H.-J."/>
            <person name="Scherer S."/>
        </authorList>
    </citation>
    <scope>NUCLEOTIDE SEQUENCE [LARGE SCALE GENOMIC DNA]</scope>
    <source>
        <strain evidence="2 3">DSM 22130</strain>
    </source>
</reference>
<dbReference type="Gene3D" id="3.40.50.720">
    <property type="entry name" value="NAD(P)-binding Rossmann-like Domain"/>
    <property type="match status" value="1"/>
</dbReference>
<evidence type="ECO:0000256" key="1">
    <source>
        <dbReference type="ARBA" id="ARBA00023002"/>
    </source>
</evidence>
<dbReference type="AlphaFoldDB" id="A0A4Q9KP35"/>
<dbReference type="Pfam" id="PF00106">
    <property type="entry name" value="adh_short"/>
    <property type="match status" value="1"/>
</dbReference>
<keyword evidence="3" id="KW-1185">Reference proteome</keyword>
<dbReference type="PANTHER" id="PTHR43157">
    <property type="entry name" value="PHOSPHATIDYLINOSITOL-GLYCAN BIOSYNTHESIS CLASS F PROTEIN-RELATED"/>
    <property type="match status" value="1"/>
</dbReference>
<gene>
    <name evidence="2" type="ORF">ET996_01400</name>
</gene>
<dbReference type="PRINTS" id="PR00081">
    <property type="entry name" value="GDHRDH"/>
</dbReference>
<organism evidence="2 3">
    <name type="scientific">Propioniciclava tarda</name>
    <dbReference type="NCBI Taxonomy" id="433330"/>
    <lineage>
        <taxon>Bacteria</taxon>
        <taxon>Bacillati</taxon>
        <taxon>Actinomycetota</taxon>
        <taxon>Actinomycetes</taxon>
        <taxon>Propionibacteriales</taxon>
        <taxon>Propionibacteriaceae</taxon>
        <taxon>Propioniciclava</taxon>
    </lineage>
</organism>
<dbReference type="InterPro" id="IPR002347">
    <property type="entry name" value="SDR_fam"/>
</dbReference>
<comment type="caution">
    <text evidence="2">The sequence shown here is derived from an EMBL/GenBank/DDBJ whole genome shotgun (WGS) entry which is preliminary data.</text>
</comment>
<dbReference type="PANTHER" id="PTHR43157:SF31">
    <property type="entry name" value="PHOSPHATIDYLINOSITOL-GLYCAN BIOSYNTHESIS CLASS F PROTEIN"/>
    <property type="match status" value="1"/>
</dbReference>
<evidence type="ECO:0000313" key="3">
    <source>
        <dbReference type="Proteomes" id="UP000291933"/>
    </source>
</evidence>
<dbReference type="EMBL" id="SDMR01000001">
    <property type="protein sequence ID" value="TBT96343.1"/>
    <property type="molecule type" value="Genomic_DNA"/>
</dbReference>
<dbReference type="RefSeq" id="WP_131170755.1">
    <property type="nucleotide sequence ID" value="NZ_FXTL01000001.1"/>
</dbReference>
<dbReference type="OrthoDB" id="3237043at2"/>
<keyword evidence="1" id="KW-0560">Oxidoreductase</keyword>
<sequence length="275" mass="29746">MSDATTKTIVITGASAGVGAAAARRLAAEGAKVVVVGRDPRRTNEVADAIGADRHIADFAKLSDVHALADELNKLDRIDVLANNAGGIFAERLITEDGFERSFQVNHLAGFLLTRLVQPKLIASGASVIQTSSMAHYRGHIDLADLQLEKGWSPWKAYADGKLMNVLFTRGLHKRHVLDGIYAAAFHPGVVASNFGSTAGGVTKWFYASALGKRVMISPEQGADTLVWLAQRTPPRDWASGEFYDKRAVRRPNKQALDAGLVDAFWTRSVRLIEG</sequence>
<accession>A0A4Q9KP35</accession>
<name>A0A4Q9KP35_PROTD</name>
<dbReference type="SUPFAM" id="SSF51735">
    <property type="entry name" value="NAD(P)-binding Rossmann-fold domains"/>
    <property type="match status" value="1"/>
</dbReference>
<protein>
    <submittedName>
        <fullName evidence="2">SDR family NAD(P)-dependent oxidoreductase</fullName>
    </submittedName>
</protein>
<evidence type="ECO:0000313" key="2">
    <source>
        <dbReference type="EMBL" id="TBT96343.1"/>
    </source>
</evidence>